<feature type="transmembrane region" description="Helical" evidence="1">
    <location>
        <begin position="231"/>
        <end position="252"/>
    </location>
</feature>
<feature type="transmembrane region" description="Helical" evidence="1">
    <location>
        <begin position="105"/>
        <end position="130"/>
    </location>
</feature>
<dbReference type="RefSeq" id="WP_089274970.1">
    <property type="nucleotide sequence ID" value="NZ_FZOC01000006.1"/>
</dbReference>
<proteinExistence type="predicted"/>
<reference evidence="2 3" key="1">
    <citation type="submission" date="2017-06" db="EMBL/GenBank/DDBJ databases">
        <authorList>
            <person name="Kim H.J."/>
            <person name="Triplett B.A."/>
        </authorList>
    </citation>
    <scope>NUCLEOTIDE SEQUENCE [LARGE SCALE GENOMIC DNA]</scope>
    <source>
        <strain evidence="2 3">DSM 13116</strain>
    </source>
</reference>
<evidence type="ECO:0000313" key="3">
    <source>
        <dbReference type="Proteomes" id="UP000198324"/>
    </source>
</evidence>
<evidence type="ECO:0000313" key="2">
    <source>
        <dbReference type="EMBL" id="SNS10700.1"/>
    </source>
</evidence>
<feature type="transmembrane region" description="Helical" evidence="1">
    <location>
        <begin position="145"/>
        <end position="173"/>
    </location>
</feature>
<sequence length="281" mass="30737">MPPHEPGLLRDSLRFSWQAVRDIPLMRMTVLVPVLVSTLVCIALAELGIPRGLKGLEEASVWSPRLFGLLFLPAEFLIYDLVQGAPDPRLTFRRLWLDWRFLRDLWSWLLAGLAVWLPTAALSLGLVFAMTGSGDVQKLSAARGIMLALGILAIACASLCVFFRFVYLSMAVARREKQPLRAAFRETRGRMWRIGWALFLPFLAMLGAGVAMELLGGVLLRALGNVVLAPWFLLSAGLTGYLSCLSATVLAFSRQRLVLAPQAAGLAQDVAAASPEIPPAQ</sequence>
<feature type="transmembrane region" description="Helical" evidence="1">
    <location>
        <begin position="194"/>
        <end position="219"/>
    </location>
</feature>
<dbReference type="EMBL" id="FZOC01000006">
    <property type="protein sequence ID" value="SNS10700.1"/>
    <property type="molecule type" value="Genomic_DNA"/>
</dbReference>
<dbReference type="Proteomes" id="UP000198324">
    <property type="component" value="Unassembled WGS sequence"/>
</dbReference>
<protein>
    <submittedName>
        <fullName evidence="2">Uncharacterized protein</fullName>
    </submittedName>
</protein>
<name>A0A239BRX6_9BACT</name>
<gene>
    <name evidence="2" type="ORF">SAMN04488503_2767</name>
</gene>
<keyword evidence="1" id="KW-1133">Transmembrane helix</keyword>
<organism evidence="2 3">
    <name type="scientific">Humidesulfovibrio mexicanus</name>
    <dbReference type="NCBI Taxonomy" id="147047"/>
    <lineage>
        <taxon>Bacteria</taxon>
        <taxon>Pseudomonadati</taxon>
        <taxon>Thermodesulfobacteriota</taxon>
        <taxon>Desulfovibrionia</taxon>
        <taxon>Desulfovibrionales</taxon>
        <taxon>Desulfovibrionaceae</taxon>
        <taxon>Humidesulfovibrio</taxon>
    </lineage>
</organism>
<evidence type="ECO:0000256" key="1">
    <source>
        <dbReference type="SAM" id="Phobius"/>
    </source>
</evidence>
<keyword evidence="1" id="KW-0472">Membrane</keyword>
<keyword evidence="1" id="KW-0812">Transmembrane</keyword>
<accession>A0A239BRX6</accession>
<dbReference type="AlphaFoldDB" id="A0A239BRX6"/>
<feature type="transmembrane region" description="Helical" evidence="1">
    <location>
        <begin position="25"/>
        <end position="45"/>
    </location>
</feature>
<keyword evidence="3" id="KW-1185">Reference proteome</keyword>